<keyword evidence="4" id="KW-0433">Leucine-rich repeat</keyword>
<feature type="chain" id="PRO_5044884553" description="Disease resistance R13L4/SHOC-2-like LRR domain-containing protein" evidence="12">
    <location>
        <begin position="21"/>
        <end position="440"/>
    </location>
</feature>
<keyword evidence="9" id="KW-0472">Membrane</keyword>
<evidence type="ECO:0000256" key="5">
    <source>
        <dbReference type="ARBA" id="ARBA00022692"/>
    </source>
</evidence>
<comment type="caution">
    <text evidence="14">The sequence shown here is derived from an EMBL/GenBank/DDBJ whole genome shotgun (WGS) entry which is preliminary data.</text>
</comment>
<evidence type="ECO:0000256" key="11">
    <source>
        <dbReference type="ARBA" id="ARBA00023180"/>
    </source>
</evidence>
<keyword evidence="10" id="KW-0675">Receptor</keyword>
<evidence type="ECO:0000256" key="10">
    <source>
        <dbReference type="ARBA" id="ARBA00023170"/>
    </source>
</evidence>
<keyword evidence="7" id="KW-0677">Repeat</keyword>
<keyword evidence="3" id="KW-1003">Cell membrane</keyword>
<keyword evidence="15" id="KW-1185">Reference proteome</keyword>
<gene>
    <name evidence="14" type="ORF">ACJIZ3_013379</name>
</gene>
<evidence type="ECO:0000256" key="8">
    <source>
        <dbReference type="ARBA" id="ARBA00022989"/>
    </source>
</evidence>
<evidence type="ECO:0000313" key="14">
    <source>
        <dbReference type="EMBL" id="KAL3851497.1"/>
    </source>
</evidence>
<evidence type="ECO:0000256" key="4">
    <source>
        <dbReference type="ARBA" id="ARBA00022614"/>
    </source>
</evidence>
<evidence type="ECO:0000256" key="3">
    <source>
        <dbReference type="ARBA" id="ARBA00022475"/>
    </source>
</evidence>
<feature type="domain" description="Disease resistance R13L4/SHOC-2-like LRR" evidence="13">
    <location>
        <begin position="155"/>
        <end position="260"/>
    </location>
</feature>
<dbReference type="Gene3D" id="3.80.10.10">
    <property type="entry name" value="Ribonuclease Inhibitor"/>
    <property type="match status" value="3"/>
</dbReference>
<feature type="signal peptide" evidence="12">
    <location>
        <begin position="1"/>
        <end position="20"/>
    </location>
</feature>
<comment type="similarity">
    <text evidence="2">Belongs to the RLP family.</text>
</comment>
<dbReference type="SMART" id="SM00369">
    <property type="entry name" value="LRR_TYP"/>
    <property type="match status" value="6"/>
</dbReference>
<dbReference type="InterPro" id="IPR055414">
    <property type="entry name" value="LRR_R13L4/SHOC2-like"/>
</dbReference>
<keyword evidence="6 12" id="KW-0732">Signal</keyword>
<dbReference type="EMBL" id="JBJXBP010000001">
    <property type="protein sequence ID" value="KAL3851497.1"/>
    <property type="molecule type" value="Genomic_DNA"/>
</dbReference>
<dbReference type="Proteomes" id="UP001634393">
    <property type="component" value="Unassembled WGS sequence"/>
</dbReference>
<evidence type="ECO:0000313" key="15">
    <source>
        <dbReference type="Proteomes" id="UP001634393"/>
    </source>
</evidence>
<dbReference type="PANTHER" id="PTHR27004:SF404">
    <property type="entry name" value="LEUCINE-RICH RECEPTOR-LIKE KINASE FAMILY PROTEIN"/>
    <property type="match status" value="1"/>
</dbReference>
<dbReference type="Pfam" id="PF00560">
    <property type="entry name" value="LRR_1"/>
    <property type="match status" value="2"/>
</dbReference>
<dbReference type="SUPFAM" id="SSF52058">
    <property type="entry name" value="L domain-like"/>
    <property type="match status" value="1"/>
</dbReference>
<evidence type="ECO:0000256" key="9">
    <source>
        <dbReference type="ARBA" id="ARBA00023136"/>
    </source>
</evidence>
<keyword evidence="8" id="KW-1133">Transmembrane helix</keyword>
<evidence type="ECO:0000256" key="2">
    <source>
        <dbReference type="ARBA" id="ARBA00009592"/>
    </source>
</evidence>
<dbReference type="GO" id="GO:0051707">
    <property type="term" value="P:response to other organism"/>
    <property type="evidence" value="ECO:0007669"/>
    <property type="project" value="UniProtKB-ARBA"/>
</dbReference>
<keyword evidence="11" id="KW-0325">Glycoprotein</keyword>
<dbReference type="PRINTS" id="PR00019">
    <property type="entry name" value="LEURICHRPT"/>
</dbReference>
<keyword evidence="5" id="KW-0812">Transmembrane</keyword>
<dbReference type="InterPro" id="IPR003591">
    <property type="entry name" value="Leu-rich_rpt_typical-subtyp"/>
</dbReference>
<sequence>MAFLPLFLVGFLLLSIAVHGGEVVNMDMEEDELFGLFEVMGSLLEDPTWAQMHPLPCTETPWPGVECELLPESSIFHVTKIHLGPDIITPPCKSSAKISNSLLKLPYLKTFSLMNCFTKSPFYLTNPLFGTFSSNLEHLTLDSNPTLFGPIPPSLPNLKTLCLSQNNLSGQIPREIGKLVDLQQLDLSHNHLTGPIPEEIGNLKSLTILDISLNSLQGTVPVSISRLQLLEKLDLSWNNLEGKLPYELGKLKKLVLLDLSHNSLTGPIPEGLSGLEQLQYLIIQENSINSGIPLFIGSLINLSVLSLSGCGLTGQIPNVFTNLRNLTALYLDNNSLTGTVPVQLGTILLNLDMLNLSRNKLSGELLINEDFVNRLGPRLDIRENSGLRVCQEEAHNKNPNHSPYMKPTLYEGNMSCNKYCLDQKFVFFPSVVFLFLLFGS</sequence>
<accession>A0ABD3UTC0</accession>
<comment type="subcellular location">
    <subcellularLocation>
        <location evidence="1">Cell membrane</location>
        <topology evidence="1">Single-pass type I membrane protein</topology>
    </subcellularLocation>
</comment>
<evidence type="ECO:0000259" key="13">
    <source>
        <dbReference type="Pfam" id="PF23598"/>
    </source>
</evidence>
<dbReference type="InterPro" id="IPR032675">
    <property type="entry name" value="LRR_dom_sf"/>
</dbReference>
<dbReference type="GO" id="GO:0005886">
    <property type="term" value="C:plasma membrane"/>
    <property type="evidence" value="ECO:0007669"/>
    <property type="project" value="UniProtKB-SubCell"/>
</dbReference>
<proteinExistence type="inferred from homology"/>
<dbReference type="PANTHER" id="PTHR27004">
    <property type="entry name" value="RECEPTOR-LIKE PROTEIN 12 ISOFORM X1"/>
    <property type="match status" value="1"/>
</dbReference>
<dbReference type="AlphaFoldDB" id="A0ABD3UTC0"/>
<evidence type="ECO:0000256" key="7">
    <source>
        <dbReference type="ARBA" id="ARBA00022737"/>
    </source>
</evidence>
<dbReference type="Pfam" id="PF23598">
    <property type="entry name" value="LRR_14"/>
    <property type="match status" value="1"/>
</dbReference>
<reference evidence="14 15" key="1">
    <citation type="submission" date="2024-12" db="EMBL/GenBank/DDBJ databases">
        <title>The unique morphological basis and parallel evolutionary history of personate flowers in Penstemon.</title>
        <authorList>
            <person name="Depatie T.H."/>
            <person name="Wessinger C.A."/>
        </authorList>
    </citation>
    <scope>NUCLEOTIDE SEQUENCE [LARGE SCALE GENOMIC DNA]</scope>
    <source>
        <strain evidence="14">WTNN_2</strain>
        <tissue evidence="14">Leaf</tissue>
    </source>
</reference>
<dbReference type="FunFam" id="3.80.10.10:FF:000299">
    <property type="entry name" value="Piriformospora indica-insensitive protein 2"/>
    <property type="match status" value="1"/>
</dbReference>
<evidence type="ECO:0000256" key="12">
    <source>
        <dbReference type="SAM" id="SignalP"/>
    </source>
</evidence>
<organism evidence="14 15">
    <name type="scientific">Penstemon smallii</name>
    <dbReference type="NCBI Taxonomy" id="265156"/>
    <lineage>
        <taxon>Eukaryota</taxon>
        <taxon>Viridiplantae</taxon>
        <taxon>Streptophyta</taxon>
        <taxon>Embryophyta</taxon>
        <taxon>Tracheophyta</taxon>
        <taxon>Spermatophyta</taxon>
        <taxon>Magnoliopsida</taxon>
        <taxon>eudicotyledons</taxon>
        <taxon>Gunneridae</taxon>
        <taxon>Pentapetalae</taxon>
        <taxon>asterids</taxon>
        <taxon>lamiids</taxon>
        <taxon>Lamiales</taxon>
        <taxon>Plantaginaceae</taxon>
        <taxon>Cheloneae</taxon>
        <taxon>Penstemon</taxon>
    </lineage>
</organism>
<name>A0ABD3UTC0_9LAMI</name>
<dbReference type="GO" id="GO:0006952">
    <property type="term" value="P:defense response"/>
    <property type="evidence" value="ECO:0007669"/>
    <property type="project" value="UniProtKB-ARBA"/>
</dbReference>
<dbReference type="InterPro" id="IPR001611">
    <property type="entry name" value="Leu-rich_rpt"/>
</dbReference>
<evidence type="ECO:0000256" key="6">
    <source>
        <dbReference type="ARBA" id="ARBA00022729"/>
    </source>
</evidence>
<evidence type="ECO:0000256" key="1">
    <source>
        <dbReference type="ARBA" id="ARBA00004251"/>
    </source>
</evidence>
<dbReference type="FunFam" id="3.80.10.10:FF:000269">
    <property type="entry name" value="Piriformospora indica-insensitive protein 2"/>
    <property type="match status" value="1"/>
</dbReference>
<protein>
    <recommendedName>
        <fullName evidence="13">Disease resistance R13L4/SHOC-2-like LRR domain-containing protein</fullName>
    </recommendedName>
</protein>